<evidence type="ECO:0000256" key="4">
    <source>
        <dbReference type="ARBA" id="ARBA00023172"/>
    </source>
</evidence>
<organism evidence="8 9">
    <name type="scientific">Neisseria bacilliformis ATCC BAA-1200</name>
    <dbReference type="NCBI Taxonomy" id="888742"/>
    <lineage>
        <taxon>Bacteria</taxon>
        <taxon>Pseudomonadati</taxon>
        <taxon>Pseudomonadota</taxon>
        <taxon>Betaproteobacteria</taxon>
        <taxon>Neisseriales</taxon>
        <taxon>Neisseriaceae</taxon>
        <taxon>Neisseria</taxon>
    </lineage>
</organism>
<dbReference type="AlphaFoldDB" id="F2B8I3"/>
<feature type="domain" description="Resolvase/invertase-type recombinase catalytic" evidence="7">
    <location>
        <begin position="13"/>
        <end position="157"/>
    </location>
</feature>
<dbReference type="InterPro" id="IPR050639">
    <property type="entry name" value="SSR_resolvase"/>
</dbReference>
<protein>
    <submittedName>
        <fullName evidence="8">Resolvase</fullName>
    </submittedName>
</protein>
<name>F2B8I3_9NEIS</name>
<keyword evidence="2" id="KW-0229">DNA integration</keyword>
<dbReference type="Pfam" id="PF00239">
    <property type="entry name" value="Resolvase"/>
    <property type="match status" value="1"/>
</dbReference>
<sequence>MGEKSKMSEINKIARIYCRVSTEEQDLSRQLGLKKWAELRGFYVAKVYAEKASGRHADRPQLLEMIKDLQAGEIVIAESMDRLSRLPLVEAEALIAQINNRGARLLLPEVLDLPAVKAAEDSMESIVFKSIQDLLLKILLKSASDDYEMRRSRQAAGISRAKSEGKQFGRRISQKRIDDVISCRKQGLSISRTAKILECSEATVKRICKLVADGKYSVSKV</sequence>
<dbReference type="InterPro" id="IPR036162">
    <property type="entry name" value="Resolvase-like_N_sf"/>
</dbReference>
<dbReference type="GO" id="GO:0015074">
    <property type="term" value="P:DNA integration"/>
    <property type="evidence" value="ECO:0007669"/>
    <property type="project" value="UniProtKB-KW"/>
</dbReference>
<evidence type="ECO:0000256" key="3">
    <source>
        <dbReference type="ARBA" id="ARBA00023125"/>
    </source>
</evidence>
<dbReference type="RefSeq" id="WP_007341082.1">
    <property type="nucleotide sequence ID" value="NZ_GL878494.1"/>
</dbReference>
<dbReference type="InterPro" id="IPR006119">
    <property type="entry name" value="Resolv_N"/>
</dbReference>
<comment type="caution">
    <text evidence="8">The sequence shown here is derived from an EMBL/GenBank/DDBJ whole genome shotgun (WGS) entry which is preliminary data.</text>
</comment>
<dbReference type="PANTHER" id="PTHR30461:SF26">
    <property type="entry name" value="RESOLVASE HOMOLOG YNEB"/>
    <property type="match status" value="1"/>
</dbReference>
<reference evidence="8 9" key="1">
    <citation type="submission" date="2011-02" db="EMBL/GenBank/DDBJ databases">
        <authorList>
            <person name="Muzny D."/>
            <person name="Qin X."/>
            <person name="Deng J."/>
            <person name="Jiang H."/>
            <person name="Liu Y."/>
            <person name="Qu J."/>
            <person name="Song X.-Z."/>
            <person name="Zhang L."/>
            <person name="Thornton R."/>
            <person name="Coyle M."/>
            <person name="Francisco L."/>
            <person name="Jackson L."/>
            <person name="Javaid M."/>
            <person name="Korchina V."/>
            <person name="Kovar C."/>
            <person name="Mata R."/>
            <person name="Mathew T."/>
            <person name="Ngo R."/>
            <person name="Nguyen L."/>
            <person name="Nguyen N."/>
            <person name="Okwuonu G."/>
            <person name="Ongeri F."/>
            <person name="Pham C."/>
            <person name="Simmons D."/>
            <person name="Wilczek-Boney K."/>
            <person name="Hale W."/>
            <person name="Jakkamsetti A."/>
            <person name="Pham P."/>
            <person name="Ruth R."/>
            <person name="San Lucas F."/>
            <person name="Warren J."/>
            <person name="Zhang J."/>
            <person name="Zhao Z."/>
            <person name="Zhou C."/>
            <person name="Zhu D."/>
            <person name="Lee S."/>
            <person name="Bess C."/>
            <person name="Blankenburg K."/>
            <person name="Forbes L."/>
            <person name="Fu Q."/>
            <person name="Gubbala S."/>
            <person name="Hirani K."/>
            <person name="Jayaseelan J.C."/>
            <person name="Lara F."/>
            <person name="Munidasa M."/>
            <person name="Palculict T."/>
            <person name="Patil S."/>
            <person name="Pu L.-L."/>
            <person name="Saada N."/>
            <person name="Tang L."/>
            <person name="Weissenberger G."/>
            <person name="Zhu Y."/>
            <person name="Hemphill L."/>
            <person name="Shang Y."/>
            <person name="Youmans B."/>
            <person name="Ayvaz T."/>
            <person name="Ross M."/>
            <person name="Santibanez J."/>
            <person name="Aqrawi P."/>
            <person name="Gross S."/>
            <person name="Joshi V."/>
            <person name="Fowler G."/>
            <person name="Nazareth L."/>
            <person name="Reid J."/>
            <person name="Worley K."/>
            <person name="Petrosino J."/>
            <person name="Highlander S."/>
            <person name="Gibbs R."/>
        </authorList>
    </citation>
    <scope>NUCLEOTIDE SEQUENCE [LARGE SCALE GENOMIC DNA]</scope>
    <source>
        <strain evidence="8 9">ATCC BAA-1200</strain>
    </source>
</reference>
<evidence type="ECO:0000256" key="1">
    <source>
        <dbReference type="ARBA" id="ARBA00009913"/>
    </source>
</evidence>
<evidence type="ECO:0000256" key="6">
    <source>
        <dbReference type="PROSITE-ProRule" id="PRU10137"/>
    </source>
</evidence>
<dbReference type="PANTHER" id="PTHR30461">
    <property type="entry name" value="DNA-INVERTASE FROM LAMBDOID PROPHAGE"/>
    <property type="match status" value="1"/>
</dbReference>
<dbReference type="GO" id="GO:0003677">
    <property type="term" value="F:DNA binding"/>
    <property type="evidence" value="ECO:0007669"/>
    <property type="project" value="UniProtKB-KW"/>
</dbReference>
<dbReference type="HOGENOM" id="CLU_010686_10_1_4"/>
<evidence type="ECO:0000313" key="8">
    <source>
        <dbReference type="EMBL" id="EGF12278.1"/>
    </source>
</evidence>
<keyword evidence="3" id="KW-0238">DNA-binding</keyword>
<feature type="active site" description="O-(5'-phospho-DNA)-serine intermediate" evidence="5 6">
    <location>
        <position position="21"/>
    </location>
</feature>
<dbReference type="InterPro" id="IPR006118">
    <property type="entry name" value="Recombinase_CS"/>
</dbReference>
<evidence type="ECO:0000259" key="7">
    <source>
        <dbReference type="PROSITE" id="PS51736"/>
    </source>
</evidence>
<evidence type="ECO:0000313" key="9">
    <source>
        <dbReference type="Proteomes" id="UP000004105"/>
    </source>
</evidence>
<dbReference type="Proteomes" id="UP000004105">
    <property type="component" value="Unassembled WGS sequence"/>
</dbReference>
<dbReference type="GO" id="GO:0000150">
    <property type="term" value="F:DNA strand exchange activity"/>
    <property type="evidence" value="ECO:0007669"/>
    <property type="project" value="InterPro"/>
</dbReference>
<keyword evidence="4" id="KW-0233">DNA recombination</keyword>
<dbReference type="PROSITE" id="PS00397">
    <property type="entry name" value="RECOMBINASES_1"/>
    <property type="match status" value="1"/>
</dbReference>
<evidence type="ECO:0000256" key="2">
    <source>
        <dbReference type="ARBA" id="ARBA00022908"/>
    </source>
</evidence>
<dbReference type="PROSITE" id="PS00398">
    <property type="entry name" value="RECOMBINASES_2"/>
    <property type="match status" value="1"/>
</dbReference>
<dbReference type="SMART" id="SM00857">
    <property type="entry name" value="Resolvase"/>
    <property type="match status" value="1"/>
</dbReference>
<proteinExistence type="inferred from homology"/>
<comment type="similarity">
    <text evidence="1">Belongs to the site-specific recombinase resolvase family.</text>
</comment>
<dbReference type="PROSITE" id="PS51736">
    <property type="entry name" value="RECOMBINASES_3"/>
    <property type="match status" value="1"/>
</dbReference>
<dbReference type="SUPFAM" id="SSF53041">
    <property type="entry name" value="Resolvase-like"/>
    <property type="match status" value="1"/>
</dbReference>
<gene>
    <name evidence="8" type="primary">rA</name>
    <name evidence="8" type="ORF">HMPREF9123_0067</name>
</gene>
<dbReference type="EMBL" id="AFAY01000002">
    <property type="protein sequence ID" value="EGF12278.1"/>
    <property type="molecule type" value="Genomic_DNA"/>
</dbReference>
<evidence type="ECO:0000256" key="5">
    <source>
        <dbReference type="PIRSR" id="PIRSR606118-50"/>
    </source>
</evidence>
<dbReference type="Gene3D" id="3.40.50.1390">
    <property type="entry name" value="Resolvase, N-terminal catalytic domain"/>
    <property type="match status" value="1"/>
</dbReference>
<keyword evidence="9" id="KW-1185">Reference proteome</keyword>
<accession>F2B8I3</accession>